<keyword evidence="2" id="KW-1185">Reference proteome</keyword>
<dbReference type="KEGG" id="buu:WS70_08735"/>
<evidence type="ECO:0000313" key="2">
    <source>
        <dbReference type="Proteomes" id="UP000062519"/>
    </source>
</evidence>
<protein>
    <submittedName>
        <fullName evidence="1">Uncharacterized protein</fullName>
    </submittedName>
</protein>
<sequence>MIASVHEFGVDKIHLRRTNEFGNEATSWMVIELEWRSGLRQAPHPASGLARVKQYHSICEGHGFHLIVGDINGGCVANFAMNSCDLVACLHTQGCVQIGKRLIEQKNTRLAGDGAPDRNALSLAAGKCSRLAIQQMFDLECVRYVENLFSDHCLGRSGQRQSEGQVFIHGHVRKERIALEHHRHAAARGRYEIHSLLTNIDVSLRDIFEPSDHAQQGGFAAARCTKKYTEFAFGDVEIDIPNDRRTVSVPFGHAFQYYACHASLRITLLFNRVRMLNSKPAQSRYSVARP</sequence>
<dbReference type="EMBL" id="CP013386">
    <property type="protein sequence ID" value="AOJ01904.1"/>
    <property type="molecule type" value="Genomic_DNA"/>
</dbReference>
<name>A0A1B4FE31_9BURK</name>
<reference evidence="1 2" key="1">
    <citation type="submission" date="2015-12" db="EMBL/GenBank/DDBJ databases">
        <title>Diversity of Burkholderia near neighbor genomes.</title>
        <authorList>
            <person name="Sahl J."/>
            <person name="Wagner D."/>
            <person name="Keim P."/>
        </authorList>
    </citation>
    <scope>NUCLEOTIDE SEQUENCE [LARGE SCALE GENOMIC DNA]</scope>
    <source>
        <strain evidence="1 2">BDU6</strain>
    </source>
</reference>
<organism evidence="1 2">
    <name type="scientific">Burkholderia mayonis</name>
    <dbReference type="NCBI Taxonomy" id="1385591"/>
    <lineage>
        <taxon>Bacteria</taxon>
        <taxon>Pseudomonadati</taxon>
        <taxon>Pseudomonadota</taxon>
        <taxon>Betaproteobacteria</taxon>
        <taxon>Burkholderiales</taxon>
        <taxon>Burkholderiaceae</taxon>
        <taxon>Burkholderia</taxon>
        <taxon>pseudomallei group</taxon>
    </lineage>
</organism>
<gene>
    <name evidence="1" type="ORF">WS70_08735</name>
</gene>
<dbReference type="AlphaFoldDB" id="A0A1B4FE31"/>
<dbReference type="Proteomes" id="UP000062519">
    <property type="component" value="Chromosome 1"/>
</dbReference>
<accession>A0A1B4FE31</accession>
<proteinExistence type="predicted"/>
<evidence type="ECO:0000313" key="1">
    <source>
        <dbReference type="EMBL" id="AOJ01904.1"/>
    </source>
</evidence>
<dbReference type="AntiFam" id="ANF00142">
    <property type="entry name" value="Shadow ORF (opposite yadG)"/>
</dbReference>
<dbReference type="AntiFam" id="ANF00095">
    <property type="entry name" value="Shadow ORF (opposite ABC transporters)"/>
</dbReference>